<comment type="caution">
    <text evidence="2">The sequence shown here is derived from an EMBL/GenBank/DDBJ whole genome shotgun (WGS) entry which is preliminary data.</text>
</comment>
<keyword evidence="3" id="KW-1185">Reference proteome</keyword>
<dbReference type="InterPro" id="IPR036259">
    <property type="entry name" value="MFS_trans_sf"/>
</dbReference>
<keyword evidence="1" id="KW-0472">Membrane</keyword>
<feature type="transmembrane region" description="Helical" evidence="1">
    <location>
        <begin position="182"/>
        <end position="202"/>
    </location>
</feature>
<reference evidence="2 3" key="1">
    <citation type="journal article" date="2013" name="ISME J.">
        <title>A metabolic model for members of the genus Tetrasphaera involved in enhanced biological phosphorus removal.</title>
        <authorList>
            <person name="Kristiansen R."/>
            <person name="Nguyen H.T.T."/>
            <person name="Saunders A.M."/>
            <person name="Nielsen J.L."/>
            <person name="Wimmer R."/>
            <person name="Le V.Q."/>
            <person name="McIlroy S.J."/>
            <person name="Petrovski S."/>
            <person name="Seviour R.J."/>
            <person name="Calteau A."/>
            <person name="Nielsen K.L."/>
            <person name="Nielsen P.H."/>
        </authorList>
    </citation>
    <scope>NUCLEOTIDE SEQUENCE [LARGE SCALE GENOMIC DNA]</scope>
    <source>
        <strain evidence="2 3">Lp2</strain>
    </source>
</reference>
<feature type="transmembrane region" description="Helical" evidence="1">
    <location>
        <begin position="86"/>
        <end position="109"/>
    </location>
</feature>
<name>N0E3H1_9MICO</name>
<dbReference type="AlphaFoldDB" id="N0E3H1"/>
<protein>
    <submittedName>
        <fullName evidence="2">Putative multidrug resistance efflux protein</fullName>
    </submittedName>
</protein>
<dbReference type="HOGENOM" id="CLU_1325828_0_0_11"/>
<keyword evidence="1" id="KW-0812">Transmembrane</keyword>
<proteinExistence type="predicted"/>
<feature type="transmembrane region" description="Helical" evidence="1">
    <location>
        <begin position="52"/>
        <end position="74"/>
    </location>
</feature>
<dbReference type="eggNOG" id="COG0477">
    <property type="taxonomic scope" value="Bacteria"/>
</dbReference>
<accession>N0E3H1</accession>
<evidence type="ECO:0000313" key="2">
    <source>
        <dbReference type="EMBL" id="CCH69439.1"/>
    </source>
</evidence>
<dbReference type="SUPFAM" id="SSF103473">
    <property type="entry name" value="MFS general substrate transporter"/>
    <property type="match status" value="1"/>
</dbReference>
<dbReference type="STRING" id="1193181.BN10_1670004"/>
<evidence type="ECO:0000256" key="1">
    <source>
        <dbReference type="SAM" id="Phobius"/>
    </source>
</evidence>
<feature type="transmembrane region" description="Helical" evidence="1">
    <location>
        <begin position="152"/>
        <end position="176"/>
    </location>
</feature>
<dbReference type="EMBL" id="CAIZ01000076">
    <property type="protein sequence ID" value="CCH69439.1"/>
    <property type="molecule type" value="Genomic_DNA"/>
</dbReference>
<sequence>MALTAPRLVPAGTWLMRRGIPSVMLSRALLSAAFGAGIAYVPLLVVTEYHQTLLVAGGLVAVGSLGWATGAWWQGHTRTTVSRDRFVLAGGALLMTGNAGIGGITLLHLPWPTLALPMVLLGLAMGVGTTTTSLLALGMVTEGEHGEASSAIQLADVLGGVLGIAAATAAFSTWHVEGGDRLLFALLFLAIGALSSLVLVAAQRIRT</sequence>
<feature type="transmembrane region" description="Helical" evidence="1">
    <location>
        <begin position="115"/>
        <end position="140"/>
    </location>
</feature>
<feature type="transmembrane region" description="Helical" evidence="1">
    <location>
        <begin position="24"/>
        <end position="46"/>
    </location>
</feature>
<dbReference type="Proteomes" id="UP000013167">
    <property type="component" value="Unassembled WGS sequence"/>
</dbReference>
<gene>
    <name evidence="2" type="ORF">BN10_1670004</name>
</gene>
<dbReference type="Gene3D" id="1.20.1250.20">
    <property type="entry name" value="MFS general substrate transporter like domains"/>
    <property type="match status" value="1"/>
</dbReference>
<keyword evidence="1" id="KW-1133">Transmembrane helix</keyword>
<organism evidence="2 3">
    <name type="scientific">Phycicoccus elongatus Lp2</name>
    <dbReference type="NCBI Taxonomy" id="1193181"/>
    <lineage>
        <taxon>Bacteria</taxon>
        <taxon>Bacillati</taxon>
        <taxon>Actinomycetota</taxon>
        <taxon>Actinomycetes</taxon>
        <taxon>Micrococcales</taxon>
        <taxon>Intrasporangiaceae</taxon>
        <taxon>Phycicoccus</taxon>
    </lineage>
</organism>
<evidence type="ECO:0000313" key="3">
    <source>
        <dbReference type="Proteomes" id="UP000013167"/>
    </source>
</evidence>
<dbReference type="OrthoDB" id="9778875at2"/>